<proteinExistence type="predicted"/>
<evidence type="ECO:0000313" key="1">
    <source>
        <dbReference type="EMBL" id="KAF2468284.1"/>
    </source>
</evidence>
<dbReference type="Proteomes" id="UP000799755">
    <property type="component" value="Unassembled WGS sequence"/>
</dbReference>
<reference evidence="1" key="1">
    <citation type="journal article" date="2020" name="Stud. Mycol.">
        <title>101 Dothideomycetes genomes: a test case for predicting lifestyles and emergence of pathogens.</title>
        <authorList>
            <person name="Haridas S."/>
            <person name="Albert R."/>
            <person name="Binder M."/>
            <person name="Bloem J."/>
            <person name="Labutti K."/>
            <person name="Salamov A."/>
            <person name="Andreopoulos B."/>
            <person name="Baker S."/>
            <person name="Barry K."/>
            <person name="Bills G."/>
            <person name="Bluhm B."/>
            <person name="Cannon C."/>
            <person name="Castanera R."/>
            <person name="Culley D."/>
            <person name="Daum C."/>
            <person name="Ezra D."/>
            <person name="Gonzalez J."/>
            <person name="Henrissat B."/>
            <person name="Kuo A."/>
            <person name="Liang C."/>
            <person name="Lipzen A."/>
            <person name="Lutzoni F."/>
            <person name="Magnuson J."/>
            <person name="Mondo S."/>
            <person name="Nolan M."/>
            <person name="Ohm R."/>
            <person name="Pangilinan J."/>
            <person name="Park H.-J."/>
            <person name="Ramirez L."/>
            <person name="Alfaro M."/>
            <person name="Sun H."/>
            <person name="Tritt A."/>
            <person name="Yoshinaga Y."/>
            <person name="Zwiers L.-H."/>
            <person name="Turgeon B."/>
            <person name="Goodwin S."/>
            <person name="Spatafora J."/>
            <person name="Crous P."/>
            <person name="Grigoriev I."/>
        </authorList>
    </citation>
    <scope>NUCLEOTIDE SEQUENCE</scope>
    <source>
        <strain evidence="1">ATCC 200398</strain>
    </source>
</reference>
<comment type="caution">
    <text evidence="1">The sequence shown here is derived from an EMBL/GenBank/DDBJ whole genome shotgun (WGS) entry which is preliminary data.</text>
</comment>
<keyword evidence="2" id="KW-1185">Reference proteome</keyword>
<organism evidence="1 2">
    <name type="scientific">Lindgomyces ingoldianus</name>
    <dbReference type="NCBI Taxonomy" id="673940"/>
    <lineage>
        <taxon>Eukaryota</taxon>
        <taxon>Fungi</taxon>
        <taxon>Dikarya</taxon>
        <taxon>Ascomycota</taxon>
        <taxon>Pezizomycotina</taxon>
        <taxon>Dothideomycetes</taxon>
        <taxon>Pleosporomycetidae</taxon>
        <taxon>Pleosporales</taxon>
        <taxon>Lindgomycetaceae</taxon>
        <taxon>Lindgomyces</taxon>
    </lineage>
</organism>
<name>A0ACB6QMP2_9PLEO</name>
<accession>A0ACB6QMP2</accession>
<evidence type="ECO:0000313" key="2">
    <source>
        <dbReference type="Proteomes" id="UP000799755"/>
    </source>
</evidence>
<dbReference type="EMBL" id="MU003517">
    <property type="protein sequence ID" value="KAF2468284.1"/>
    <property type="molecule type" value="Genomic_DNA"/>
</dbReference>
<protein>
    <submittedName>
        <fullName evidence="1">Uncharacterized protein</fullName>
    </submittedName>
</protein>
<sequence length="146" mass="16612">MREGYNPRLDFISSISQARHSGQILAQDSVFYPIDQPWILRNLTTKEFVRADGIAIMSNHIHGPFIKNLGFGDVLLARTCWSTDDDTGLVDYNEEIHQGVWAGHCFDIVTVAHHNEKKKPGENWQDVSEEVSKEVRAIYISERSAL</sequence>
<gene>
    <name evidence="1" type="ORF">BDR25DRAFT_232891</name>
</gene>